<dbReference type="Pfam" id="PF08281">
    <property type="entry name" value="Sigma70_r4_2"/>
    <property type="match status" value="1"/>
</dbReference>
<proteinExistence type="inferred from homology"/>
<dbReference type="Pfam" id="PF04542">
    <property type="entry name" value="Sigma70_r2"/>
    <property type="match status" value="1"/>
</dbReference>
<dbReference type="InterPro" id="IPR039425">
    <property type="entry name" value="RNA_pol_sigma-70-like"/>
</dbReference>
<dbReference type="RefSeq" id="WP_277564184.1">
    <property type="nucleotide sequence ID" value="NZ_JAPDHZ010000002.1"/>
</dbReference>
<evidence type="ECO:0000256" key="1">
    <source>
        <dbReference type="ARBA" id="ARBA00010641"/>
    </source>
</evidence>
<evidence type="ECO:0000256" key="4">
    <source>
        <dbReference type="ARBA" id="ARBA00023125"/>
    </source>
</evidence>
<dbReference type="InterPro" id="IPR007627">
    <property type="entry name" value="RNA_pol_sigma70_r2"/>
</dbReference>
<dbReference type="Gene3D" id="1.10.1740.10">
    <property type="match status" value="1"/>
</dbReference>
<comment type="similarity">
    <text evidence="1 6">Belongs to the sigma-70 factor family. ECF subfamily.</text>
</comment>
<dbReference type="PANTHER" id="PTHR43133:SF46">
    <property type="entry name" value="RNA POLYMERASE SIGMA-70 FACTOR ECF SUBFAMILY"/>
    <property type="match status" value="1"/>
</dbReference>
<dbReference type="Gene3D" id="1.10.10.10">
    <property type="entry name" value="Winged helix-like DNA-binding domain superfamily/Winged helix DNA-binding domain"/>
    <property type="match status" value="1"/>
</dbReference>
<dbReference type="PANTHER" id="PTHR43133">
    <property type="entry name" value="RNA POLYMERASE ECF-TYPE SIGMA FACTO"/>
    <property type="match status" value="1"/>
</dbReference>
<dbReference type="Proteomes" id="UP001153387">
    <property type="component" value="Unassembled WGS sequence"/>
</dbReference>
<dbReference type="GO" id="GO:0003677">
    <property type="term" value="F:DNA binding"/>
    <property type="evidence" value="ECO:0007669"/>
    <property type="project" value="UniProtKB-KW"/>
</dbReference>
<protein>
    <recommendedName>
        <fullName evidence="6">RNA polymerase sigma factor</fullName>
    </recommendedName>
</protein>
<organism evidence="9 10">
    <name type="scientific">Cohnella ginsengisoli</name>
    <dbReference type="NCBI Taxonomy" id="425004"/>
    <lineage>
        <taxon>Bacteria</taxon>
        <taxon>Bacillati</taxon>
        <taxon>Bacillota</taxon>
        <taxon>Bacilli</taxon>
        <taxon>Bacillales</taxon>
        <taxon>Paenibacillaceae</taxon>
        <taxon>Cohnella</taxon>
    </lineage>
</organism>
<dbReference type="GO" id="GO:0016987">
    <property type="term" value="F:sigma factor activity"/>
    <property type="evidence" value="ECO:0007669"/>
    <property type="project" value="UniProtKB-KW"/>
</dbReference>
<dbReference type="InterPro" id="IPR013325">
    <property type="entry name" value="RNA_pol_sigma_r2"/>
</dbReference>
<dbReference type="InterPro" id="IPR013249">
    <property type="entry name" value="RNA_pol_sigma70_r4_t2"/>
</dbReference>
<dbReference type="InterPro" id="IPR000838">
    <property type="entry name" value="RNA_pol_sigma70_ECF_CS"/>
</dbReference>
<dbReference type="SUPFAM" id="SSF88946">
    <property type="entry name" value="Sigma2 domain of RNA polymerase sigma factors"/>
    <property type="match status" value="1"/>
</dbReference>
<sequence length="162" mass="19167">MDRYGQDVWNYAYFIVKHRAMADDIAQDTFIQAYRHFSGFRQEASVKTWLLRIARNVSFNYRNAAFFRKALLMDIVSPRHPGRSAEQDYLEREAASEIWRCVLDLPMKLRETLVLHAKYELSVSEIADLQRIPEGTVKSRLFAARRRMAFLLKEDYGYDQAY</sequence>
<gene>
    <name evidence="9" type="ORF">OMP38_05365</name>
</gene>
<keyword evidence="4 6" id="KW-0238">DNA-binding</keyword>
<dbReference type="InterPro" id="IPR014284">
    <property type="entry name" value="RNA_pol_sigma-70_dom"/>
</dbReference>
<keyword evidence="10" id="KW-1185">Reference proteome</keyword>
<keyword evidence="3 6" id="KW-0731">Sigma factor</keyword>
<feature type="domain" description="RNA polymerase sigma-70 region 2" evidence="7">
    <location>
        <begin position="2"/>
        <end position="61"/>
    </location>
</feature>
<evidence type="ECO:0000256" key="2">
    <source>
        <dbReference type="ARBA" id="ARBA00023015"/>
    </source>
</evidence>
<dbReference type="NCBIfam" id="TIGR02937">
    <property type="entry name" value="sigma70-ECF"/>
    <property type="match status" value="1"/>
</dbReference>
<dbReference type="AlphaFoldDB" id="A0A9X4QLJ5"/>
<keyword evidence="5 6" id="KW-0804">Transcription</keyword>
<evidence type="ECO:0000256" key="5">
    <source>
        <dbReference type="ARBA" id="ARBA00023163"/>
    </source>
</evidence>
<dbReference type="PROSITE" id="PS01063">
    <property type="entry name" value="SIGMA70_ECF"/>
    <property type="match status" value="1"/>
</dbReference>
<evidence type="ECO:0000313" key="9">
    <source>
        <dbReference type="EMBL" id="MDG0790341.1"/>
    </source>
</evidence>
<evidence type="ECO:0000313" key="10">
    <source>
        <dbReference type="Proteomes" id="UP001153387"/>
    </source>
</evidence>
<accession>A0A9X4QLJ5</accession>
<keyword evidence="2 6" id="KW-0805">Transcription regulation</keyword>
<dbReference type="InterPro" id="IPR013324">
    <property type="entry name" value="RNA_pol_sigma_r3/r4-like"/>
</dbReference>
<name>A0A9X4QLJ5_9BACL</name>
<evidence type="ECO:0000256" key="3">
    <source>
        <dbReference type="ARBA" id="ARBA00023082"/>
    </source>
</evidence>
<evidence type="ECO:0000259" key="8">
    <source>
        <dbReference type="Pfam" id="PF08281"/>
    </source>
</evidence>
<feature type="domain" description="RNA polymerase sigma factor 70 region 4 type 2" evidence="8">
    <location>
        <begin position="97"/>
        <end position="148"/>
    </location>
</feature>
<dbReference type="SUPFAM" id="SSF88659">
    <property type="entry name" value="Sigma3 and sigma4 domains of RNA polymerase sigma factors"/>
    <property type="match status" value="1"/>
</dbReference>
<dbReference type="EMBL" id="JAPDHZ010000002">
    <property type="protein sequence ID" value="MDG0790341.1"/>
    <property type="molecule type" value="Genomic_DNA"/>
</dbReference>
<evidence type="ECO:0000259" key="7">
    <source>
        <dbReference type="Pfam" id="PF04542"/>
    </source>
</evidence>
<evidence type="ECO:0000256" key="6">
    <source>
        <dbReference type="RuleBase" id="RU000716"/>
    </source>
</evidence>
<dbReference type="GO" id="GO:0006352">
    <property type="term" value="P:DNA-templated transcription initiation"/>
    <property type="evidence" value="ECO:0007669"/>
    <property type="project" value="InterPro"/>
</dbReference>
<comment type="caution">
    <text evidence="9">The sequence shown here is derived from an EMBL/GenBank/DDBJ whole genome shotgun (WGS) entry which is preliminary data.</text>
</comment>
<dbReference type="GO" id="GO:0006950">
    <property type="term" value="P:response to stress"/>
    <property type="evidence" value="ECO:0007669"/>
    <property type="project" value="UniProtKB-ARBA"/>
</dbReference>
<reference evidence="9 10" key="1">
    <citation type="submission" date="2022-10" db="EMBL/GenBank/DDBJ databases">
        <title>Comparative genomic analysis of Cohnella hashimotonis sp. nov., isolated from the International Space Station.</title>
        <authorList>
            <person name="Simpson A."/>
            <person name="Venkateswaran K."/>
        </authorList>
    </citation>
    <scope>NUCLEOTIDE SEQUENCE [LARGE SCALE GENOMIC DNA]</scope>
    <source>
        <strain evidence="9 10">DSM 18997</strain>
    </source>
</reference>
<dbReference type="InterPro" id="IPR036388">
    <property type="entry name" value="WH-like_DNA-bd_sf"/>
</dbReference>